<dbReference type="GO" id="GO:0042799">
    <property type="term" value="F:histone H4K20 methyltransferase activity"/>
    <property type="evidence" value="ECO:0007669"/>
    <property type="project" value="TreeGrafter"/>
</dbReference>
<dbReference type="SMART" id="SM00317">
    <property type="entry name" value="SET"/>
    <property type="match status" value="1"/>
</dbReference>
<keyword evidence="3" id="KW-1185">Reference proteome</keyword>
<accession>A0A8S1NVI3</accession>
<dbReference type="OrthoDB" id="5560686at2759"/>
<dbReference type="InterPro" id="IPR051760">
    <property type="entry name" value="KMT5A"/>
</dbReference>
<protein>
    <recommendedName>
        <fullName evidence="1">SET domain-containing protein</fullName>
    </recommendedName>
</protein>
<feature type="domain" description="SET" evidence="1">
    <location>
        <begin position="6"/>
        <end position="136"/>
    </location>
</feature>
<sequence length="278" mass="32493">MKSDYLQLFTKQSSIPNSGLGVFAKNDISKGQILVEYRGKIINAKYSWAQCFMLEDRMLQINEKYSVIGRSLSSRFNDIVRFGLLTPQEEQNLNFGIFPFHEHLKHNVELSIKYDKAFLVASKNVKAGEELFFDYSFSYWKSFYDQMKAYKGENFFEYWEQQKQKPTPEHYVICDSDMLKLQIIDGKVYSKSTIQCGEIITECRGKYFDTEQPGRINLKLDNLFLRLNRLNNAILQNKAEQKADLNAELVLEDKKFFIKALTLITKGQGIFVENNFSY</sequence>
<dbReference type="AlphaFoldDB" id="A0A8S1NVI3"/>
<dbReference type="PANTHER" id="PTHR46167">
    <property type="entry name" value="N-LYSINE METHYLTRANSFERASE KMT5A"/>
    <property type="match status" value="1"/>
</dbReference>
<dbReference type="GO" id="GO:0005634">
    <property type="term" value="C:nucleus"/>
    <property type="evidence" value="ECO:0007669"/>
    <property type="project" value="TreeGrafter"/>
</dbReference>
<dbReference type="PANTHER" id="PTHR46167:SF1">
    <property type="entry name" value="N-LYSINE METHYLTRANSFERASE KMT5A"/>
    <property type="match status" value="1"/>
</dbReference>
<organism evidence="2 3">
    <name type="scientific">Paramecium sonneborni</name>
    <dbReference type="NCBI Taxonomy" id="65129"/>
    <lineage>
        <taxon>Eukaryota</taxon>
        <taxon>Sar</taxon>
        <taxon>Alveolata</taxon>
        <taxon>Ciliophora</taxon>
        <taxon>Intramacronucleata</taxon>
        <taxon>Oligohymenophorea</taxon>
        <taxon>Peniculida</taxon>
        <taxon>Parameciidae</taxon>
        <taxon>Paramecium</taxon>
    </lineage>
</organism>
<evidence type="ECO:0000313" key="2">
    <source>
        <dbReference type="EMBL" id="CAD8093896.1"/>
    </source>
</evidence>
<dbReference type="InterPro" id="IPR001214">
    <property type="entry name" value="SET_dom"/>
</dbReference>
<dbReference type="PROSITE" id="PS50280">
    <property type="entry name" value="SET"/>
    <property type="match status" value="1"/>
</dbReference>
<dbReference type="Proteomes" id="UP000692954">
    <property type="component" value="Unassembled WGS sequence"/>
</dbReference>
<gene>
    <name evidence="2" type="ORF">PSON_ATCC_30995.1.T0610218</name>
</gene>
<reference evidence="2" key="1">
    <citation type="submission" date="2021-01" db="EMBL/GenBank/DDBJ databases">
        <authorList>
            <consortium name="Genoscope - CEA"/>
            <person name="William W."/>
        </authorList>
    </citation>
    <scope>NUCLEOTIDE SEQUENCE</scope>
</reference>
<evidence type="ECO:0000313" key="3">
    <source>
        <dbReference type="Proteomes" id="UP000692954"/>
    </source>
</evidence>
<comment type="caution">
    <text evidence="2">The sequence shown here is derived from an EMBL/GenBank/DDBJ whole genome shotgun (WGS) entry which is preliminary data.</text>
</comment>
<dbReference type="GO" id="GO:0006357">
    <property type="term" value="P:regulation of transcription by RNA polymerase II"/>
    <property type="evidence" value="ECO:0007669"/>
    <property type="project" value="TreeGrafter"/>
</dbReference>
<evidence type="ECO:0000259" key="1">
    <source>
        <dbReference type="PROSITE" id="PS50280"/>
    </source>
</evidence>
<name>A0A8S1NVI3_9CILI</name>
<proteinExistence type="predicted"/>
<dbReference type="EMBL" id="CAJJDN010000061">
    <property type="protein sequence ID" value="CAD8093896.1"/>
    <property type="molecule type" value="Genomic_DNA"/>
</dbReference>
<dbReference type="Pfam" id="PF00856">
    <property type="entry name" value="SET"/>
    <property type="match status" value="1"/>
</dbReference>
<dbReference type="GO" id="GO:0005700">
    <property type="term" value="C:polytene chromosome"/>
    <property type="evidence" value="ECO:0007669"/>
    <property type="project" value="TreeGrafter"/>
</dbReference>